<comment type="function">
    <text evidence="1">Functions in two distinct reactions of the de novo folate biosynthetic pathway. Catalyzes the addition of a glutamate residue to dihydropteroate (7,8-dihydropteroate or H2Pte) to form dihydrofolate (7,8-dihydrofolate monoglutamate or H2Pte-Glu). Also catalyzes successive additions of L-glutamate to tetrahydrofolate or 10-formyltetrahydrofolate or 5,10-methylenetetrahydrofolate, leading to folylpolyglutamate derivatives.</text>
</comment>
<proteinExistence type="inferred from homology"/>
<evidence type="ECO:0000256" key="17">
    <source>
        <dbReference type="ARBA" id="ARBA00047493"/>
    </source>
</evidence>
<comment type="catalytic activity">
    <reaction evidence="17">
        <text>(6S)-5,6,7,8-tetrahydrofolyl-(gamma-L-Glu)(n) + L-glutamate + ATP = (6S)-5,6,7,8-tetrahydrofolyl-(gamma-L-Glu)(n+1) + ADP + phosphate + H(+)</text>
        <dbReference type="Rhea" id="RHEA:10580"/>
        <dbReference type="Rhea" id="RHEA-COMP:14738"/>
        <dbReference type="Rhea" id="RHEA-COMP:14740"/>
        <dbReference type="ChEBI" id="CHEBI:15378"/>
        <dbReference type="ChEBI" id="CHEBI:29985"/>
        <dbReference type="ChEBI" id="CHEBI:30616"/>
        <dbReference type="ChEBI" id="CHEBI:43474"/>
        <dbReference type="ChEBI" id="CHEBI:141005"/>
        <dbReference type="ChEBI" id="CHEBI:456216"/>
        <dbReference type="EC" id="6.3.2.17"/>
    </reaction>
</comment>
<evidence type="ECO:0000256" key="6">
    <source>
        <dbReference type="ARBA" id="ARBA00013025"/>
    </source>
</evidence>
<reference evidence="23 24" key="1">
    <citation type="submission" date="2019-03" db="EMBL/GenBank/DDBJ databases">
        <title>Metabolic reconstructions from genomes of highly enriched 'Candidatus Accumulibacter' and 'Candidatus Competibacter' bioreactor populations.</title>
        <authorList>
            <person name="Annavajhala M.K."/>
            <person name="Welles L."/>
            <person name="Abbas B."/>
            <person name="Sorokin D."/>
            <person name="Park H."/>
            <person name="Van Loosdrecht M."/>
            <person name="Chandran K."/>
        </authorList>
    </citation>
    <scope>NUCLEOTIDE SEQUENCE [LARGE SCALE GENOMIC DNA]</scope>
    <source>
        <strain evidence="23 24">SBR_G</strain>
    </source>
</reference>
<evidence type="ECO:0000256" key="7">
    <source>
        <dbReference type="ARBA" id="ARBA00019357"/>
    </source>
</evidence>
<evidence type="ECO:0000256" key="2">
    <source>
        <dbReference type="ARBA" id="ARBA00004799"/>
    </source>
</evidence>
<evidence type="ECO:0000313" key="24">
    <source>
        <dbReference type="Proteomes" id="UP000760480"/>
    </source>
</evidence>
<dbReference type="InterPro" id="IPR001645">
    <property type="entry name" value="Folylpolyglutamate_synth"/>
</dbReference>
<dbReference type="EMBL" id="SPMZ01000029">
    <property type="protein sequence ID" value="NMQ19599.1"/>
    <property type="molecule type" value="Genomic_DNA"/>
</dbReference>
<comment type="pathway">
    <text evidence="3">Cofactor biosynthesis; tetrahydrofolylpolyglutamate biosynthesis.</text>
</comment>
<comment type="similarity">
    <text evidence="4 21">Belongs to the folylpolyglutamate synthase family.</text>
</comment>
<evidence type="ECO:0000256" key="19">
    <source>
        <dbReference type="ARBA" id="ARBA00049035"/>
    </source>
</evidence>
<evidence type="ECO:0000256" key="16">
    <source>
        <dbReference type="ARBA" id="ARBA00032510"/>
    </source>
</evidence>
<dbReference type="GO" id="GO:0004326">
    <property type="term" value="F:tetrahydrofolylpolyglutamate synthase activity"/>
    <property type="evidence" value="ECO:0007669"/>
    <property type="project" value="UniProtKB-EC"/>
</dbReference>
<dbReference type="SUPFAM" id="SSF53623">
    <property type="entry name" value="MurD-like peptide ligases, catalytic domain"/>
    <property type="match status" value="1"/>
</dbReference>
<dbReference type="SUPFAM" id="SSF53244">
    <property type="entry name" value="MurD-like peptide ligases, peptide-binding domain"/>
    <property type="match status" value="1"/>
</dbReference>
<name>A0ABX1TLQ5_9GAMM</name>
<keyword evidence="9" id="KW-0479">Metal-binding</keyword>
<evidence type="ECO:0000313" key="23">
    <source>
        <dbReference type="EMBL" id="NMQ19599.1"/>
    </source>
</evidence>
<evidence type="ECO:0000256" key="14">
    <source>
        <dbReference type="ARBA" id="ARBA00030048"/>
    </source>
</evidence>
<dbReference type="PANTHER" id="PTHR11136:SF0">
    <property type="entry name" value="DIHYDROFOLATE SYNTHETASE-RELATED"/>
    <property type="match status" value="1"/>
</dbReference>
<comment type="catalytic activity">
    <reaction evidence="18">
        <text>10-formyltetrahydrofolyl-(gamma-L-Glu)(n) + L-glutamate + ATP = 10-formyltetrahydrofolyl-(gamma-L-Glu)(n+1) + ADP + phosphate + H(+)</text>
        <dbReference type="Rhea" id="RHEA:51904"/>
        <dbReference type="Rhea" id="RHEA-COMP:13088"/>
        <dbReference type="Rhea" id="RHEA-COMP:14300"/>
        <dbReference type="ChEBI" id="CHEBI:15378"/>
        <dbReference type="ChEBI" id="CHEBI:29985"/>
        <dbReference type="ChEBI" id="CHEBI:30616"/>
        <dbReference type="ChEBI" id="CHEBI:43474"/>
        <dbReference type="ChEBI" id="CHEBI:134413"/>
        <dbReference type="ChEBI" id="CHEBI:456216"/>
        <dbReference type="EC" id="6.3.2.17"/>
    </reaction>
</comment>
<comment type="catalytic activity">
    <reaction evidence="19">
        <text>(6R)-5,10-methylenetetrahydrofolyl-(gamma-L-Glu)(n) + L-glutamate + ATP = (6R)-5,10-methylenetetrahydrofolyl-(gamma-L-Glu)(n+1) + ADP + phosphate + H(+)</text>
        <dbReference type="Rhea" id="RHEA:51912"/>
        <dbReference type="Rhea" id="RHEA-COMP:13257"/>
        <dbReference type="Rhea" id="RHEA-COMP:13258"/>
        <dbReference type="ChEBI" id="CHEBI:15378"/>
        <dbReference type="ChEBI" id="CHEBI:29985"/>
        <dbReference type="ChEBI" id="CHEBI:30616"/>
        <dbReference type="ChEBI" id="CHEBI:43474"/>
        <dbReference type="ChEBI" id="CHEBI:136572"/>
        <dbReference type="ChEBI" id="CHEBI:456216"/>
        <dbReference type="EC" id="6.3.2.17"/>
    </reaction>
</comment>
<dbReference type="RefSeq" id="WP_169248855.1">
    <property type="nucleotide sequence ID" value="NZ_SPMZ01000029.1"/>
</dbReference>
<evidence type="ECO:0000259" key="22">
    <source>
        <dbReference type="Pfam" id="PF02875"/>
    </source>
</evidence>
<dbReference type="NCBIfam" id="TIGR01499">
    <property type="entry name" value="folC"/>
    <property type="match status" value="1"/>
</dbReference>
<evidence type="ECO:0000256" key="20">
    <source>
        <dbReference type="ARBA" id="ARBA00049161"/>
    </source>
</evidence>
<comment type="catalytic activity">
    <reaction evidence="20">
        <text>7,8-dihydropteroate + L-glutamate + ATP = 7,8-dihydrofolate + ADP + phosphate + H(+)</text>
        <dbReference type="Rhea" id="RHEA:23584"/>
        <dbReference type="ChEBI" id="CHEBI:15378"/>
        <dbReference type="ChEBI" id="CHEBI:17839"/>
        <dbReference type="ChEBI" id="CHEBI:29985"/>
        <dbReference type="ChEBI" id="CHEBI:30616"/>
        <dbReference type="ChEBI" id="CHEBI:43474"/>
        <dbReference type="ChEBI" id="CHEBI:57451"/>
        <dbReference type="ChEBI" id="CHEBI:456216"/>
        <dbReference type="EC" id="6.3.2.12"/>
    </reaction>
</comment>
<keyword evidence="24" id="KW-1185">Reference proteome</keyword>
<evidence type="ECO:0000256" key="18">
    <source>
        <dbReference type="ARBA" id="ARBA00047808"/>
    </source>
</evidence>
<dbReference type="GO" id="GO:0008841">
    <property type="term" value="F:dihydrofolate synthase activity"/>
    <property type="evidence" value="ECO:0007669"/>
    <property type="project" value="UniProtKB-EC"/>
</dbReference>
<sequence>MPDSRFATLDDWLRWQETLHPRTIDLGLERVRTVLRRLQPEPPPHIAITVGGTNGKGSCVALLEAILRAAGYRVGAYTSPHLLRYNERIRIDGAEAGDDALRRTFARIDAARGDISLTYFEFGTLAALELFREADVEVALLEVGLGGRLDAVNIVDADAALVVSIGLDHTDWLGPDRDSIGFEKAGIYRAGRPAICADPDPPRRLVEYVRDIGATYRQVDLDYGFERTGRTWRWWVDELRFDNLPPPGLTGSHQIGNAAAVLMTLASLRDRLPVTAAAIRAGLARAELPGRLQSISGPVEWILDVAHNPHGAAVLAAHLREQPCAGRTQAVIGLLADKDASGVVRALTGLIDGWHPVMLTGPRGGSGDELARALRDVDAPAPTDVASACRAARTAARPGDRIVVLGSFQTVAPVLAAQPWLSDSPPPQSREA</sequence>
<keyword evidence="13" id="KW-0289">Folate biosynthesis</keyword>
<organism evidence="23 24">
    <name type="scientific">Candidatus Competibacter phosphatis</name>
    <dbReference type="NCBI Taxonomy" id="221280"/>
    <lineage>
        <taxon>Bacteria</taxon>
        <taxon>Pseudomonadati</taxon>
        <taxon>Pseudomonadota</taxon>
        <taxon>Gammaproteobacteria</taxon>
        <taxon>Candidatus Competibacteraceae</taxon>
        <taxon>Candidatus Competibacter</taxon>
    </lineage>
</organism>
<keyword evidence="8 21" id="KW-0436">Ligase</keyword>
<dbReference type="InterPro" id="IPR036565">
    <property type="entry name" value="Mur-like_cat_sf"/>
</dbReference>
<evidence type="ECO:0000256" key="12">
    <source>
        <dbReference type="ARBA" id="ARBA00022842"/>
    </source>
</evidence>
<keyword evidence="10 21" id="KW-0547">Nucleotide-binding</keyword>
<evidence type="ECO:0000256" key="5">
    <source>
        <dbReference type="ARBA" id="ARBA00013023"/>
    </source>
</evidence>
<accession>A0ABX1TLQ5</accession>
<dbReference type="PANTHER" id="PTHR11136">
    <property type="entry name" value="FOLYLPOLYGLUTAMATE SYNTHASE-RELATED"/>
    <property type="match status" value="1"/>
</dbReference>
<dbReference type="Gene3D" id="3.40.1190.10">
    <property type="entry name" value="Mur-like, catalytic domain"/>
    <property type="match status" value="1"/>
</dbReference>
<evidence type="ECO:0000256" key="1">
    <source>
        <dbReference type="ARBA" id="ARBA00002714"/>
    </source>
</evidence>
<keyword evidence="12" id="KW-0460">Magnesium</keyword>
<comment type="caution">
    <text evidence="23">The sequence shown here is derived from an EMBL/GenBank/DDBJ whole genome shotgun (WGS) entry which is preliminary data.</text>
</comment>
<dbReference type="EC" id="6.3.2.12" evidence="5"/>
<evidence type="ECO:0000256" key="15">
    <source>
        <dbReference type="ARBA" id="ARBA00030592"/>
    </source>
</evidence>
<comment type="pathway">
    <text evidence="2">Cofactor biosynthesis; tetrahydrofolate biosynthesis; 7,8-dihydrofolate from 2-amino-4-hydroxy-6-hydroxymethyl-7,8-dihydropteridine diphosphate and 4-aminobenzoate: step 2/2.</text>
</comment>
<dbReference type="Pfam" id="PF02875">
    <property type="entry name" value="Mur_ligase_C"/>
    <property type="match status" value="1"/>
</dbReference>
<dbReference type="Gene3D" id="3.90.190.20">
    <property type="entry name" value="Mur ligase, C-terminal domain"/>
    <property type="match status" value="1"/>
</dbReference>
<dbReference type="NCBIfam" id="NF008101">
    <property type="entry name" value="PRK10846.1"/>
    <property type="match status" value="1"/>
</dbReference>
<dbReference type="Proteomes" id="UP000760480">
    <property type="component" value="Unassembled WGS sequence"/>
</dbReference>
<evidence type="ECO:0000256" key="9">
    <source>
        <dbReference type="ARBA" id="ARBA00022723"/>
    </source>
</evidence>
<dbReference type="InterPro" id="IPR036615">
    <property type="entry name" value="Mur_ligase_C_dom_sf"/>
</dbReference>
<feature type="domain" description="Mur ligase C-terminal" evidence="22">
    <location>
        <begin position="290"/>
        <end position="408"/>
    </location>
</feature>
<evidence type="ECO:0000256" key="10">
    <source>
        <dbReference type="ARBA" id="ARBA00022741"/>
    </source>
</evidence>
<evidence type="ECO:0000256" key="11">
    <source>
        <dbReference type="ARBA" id="ARBA00022840"/>
    </source>
</evidence>
<evidence type="ECO:0000256" key="4">
    <source>
        <dbReference type="ARBA" id="ARBA00008276"/>
    </source>
</evidence>
<evidence type="ECO:0000256" key="3">
    <source>
        <dbReference type="ARBA" id="ARBA00005150"/>
    </source>
</evidence>
<evidence type="ECO:0000256" key="8">
    <source>
        <dbReference type="ARBA" id="ARBA00022598"/>
    </source>
</evidence>
<dbReference type="EC" id="6.3.2.17" evidence="6"/>
<dbReference type="InterPro" id="IPR004101">
    <property type="entry name" value="Mur_ligase_C"/>
</dbReference>
<evidence type="ECO:0000256" key="21">
    <source>
        <dbReference type="PIRNR" id="PIRNR001563"/>
    </source>
</evidence>
<evidence type="ECO:0000256" key="13">
    <source>
        <dbReference type="ARBA" id="ARBA00022909"/>
    </source>
</evidence>
<gene>
    <name evidence="23" type="primary">folC</name>
    <name evidence="23" type="ORF">E4P82_10565</name>
</gene>
<dbReference type="PIRSF" id="PIRSF001563">
    <property type="entry name" value="Folylpolyglu_synth"/>
    <property type="match status" value="1"/>
</dbReference>
<keyword evidence="11 21" id="KW-0067">ATP-binding</keyword>
<protein>
    <recommendedName>
        <fullName evidence="7">Dihydrofolate synthase/folylpolyglutamate synthase</fullName>
        <ecNumber evidence="5">6.3.2.12</ecNumber>
        <ecNumber evidence="6">6.3.2.17</ecNumber>
    </recommendedName>
    <alternativeName>
        <fullName evidence="16">Folylpoly-gamma-glutamate synthetase-dihydrofolate synthetase</fullName>
    </alternativeName>
    <alternativeName>
        <fullName evidence="14">Folylpolyglutamate synthetase</fullName>
    </alternativeName>
    <alternativeName>
        <fullName evidence="15">Tetrahydrofolylpolyglutamate synthase</fullName>
    </alternativeName>
</protein>